<keyword evidence="2" id="KW-0809">Transit peptide</keyword>
<dbReference type="AlphaFoldDB" id="A0A1G7X5K8"/>
<comment type="similarity">
    <text evidence="1">Belongs to the ATP12 family.</text>
</comment>
<keyword evidence="5" id="KW-1185">Reference proteome</keyword>
<name>A0A1G7X5K8_9HYPH</name>
<reference evidence="4 5" key="1">
    <citation type="submission" date="2016-10" db="EMBL/GenBank/DDBJ databases">
        <authorList>
            <person name="de Groot N.N."/>
        </authorList>
    </citation>
    <scope>NUCLEOTIDE SEQUENCE [LARGE SCALE GENOMIC DNA]</scope>
    <source>
        <strain evidence="4 5">CGMCC 1.10267</strain>
    </source>
</reference>
<protein>
    <submittedName>
        <fullName evidence="4">Chaperone required for the assembly of the F1-ATPase</fullName>
    </submittedName>
</protein>
<sequence length="257" mass="28742">MREFLEDAFKHQDAGLGRQQKDRLQDLPKRFYTEVDVVEDNGIFAVTLNKRVAKSPTGKSIMTTNADLASYMRHEYAAQTTHIDPATMPHVRLMNSAIEGGEEAGPALIDEIIKYASNDLLLYRADTPRELVERQEAVWDAVLVKIARHFGVSFQPTVGILHQEQPRETLARLRATLADLHYVPATAMVSVTGLTGSGLLAIGLKDKLIDADEAWTAAHVDEDYQISLWGEDYEAAAKRTQRRREFDAAVNVIRLLA</sequence>
<gene>
    <name evidence="4" type="ORF">SAMN04487974_108122</name>
</gene>
<dbReference type="InterPro" id="IPR011419">
    <property type="entry name" value="ATP12_ATP_synth-F1-assembly"/>
</dbReference>
<evidence type="ECO:0000313" key="4">
    <source>
        <dbReference type="EMBL" id="SDG79433.1"/>
    </source>
</evidence>
<dbReference type="OrthoDB" id="9797825at2"/>
<dbReference type="SUPFAM" id="SSF160909">
    <property type="entry name" value="ATP12-like"/>
    <property type="match status" value="1"/>
</dbReference>
<evidence type="ECO:0000256" key="1">
    <source>
        <dbReference type="ARBA" id="ARBA00008231"/>
    </source>
</evidence>
<dbReference type="RefSeq" id="WP_090597245.1">
    <property type="nucleotide sequence ID" value="NZ_FNCS01000008.1"/>
</dbReference>
<dbReference type="Gene3D" id="1.10.3580.10">
    <property type="entry name" value="ATP12 ATPase"/>
    <property type="match status" value="1"/>
</dbReference>
<dbReference type="EMBL" id="FNCS01000008">
    <property type="protein sequence ID" value="SDG79433.1"/>
    <property type="molecule type" value="Genomic_DNA"/>
</dbReference>
<evidence type="ECO:0000256" key="3">
    <source>
        <dbReference type="ARBA" id="ARBA00023186"/>
    </source>
</evidence>
<dbReference type="GO" id="GO:0043461">
    <property type="term" value="P:proton-transporting ATP synthase complex assembly"/>
    <property type="evidence" value="ECO:0007669"/>
    <property type="project" value="InterPro"/>
</dbReference>
<evidence type="ECO:0000256" key="2">
    <source>
        <dbReference type="ARBA" id="ARBA00022946"/>
    </source>
</evidence>
<dbReference type="STRING" id="440168.SAMN04487974_108122"/>
<dbReference type="Gene3D" id="3.30.2180.10">
    <property type="entry name" value="ATP12-like"/>
    <property type="match status" value="1"/>
</dbReference>
<keyword evidence="3" id="KW-0143">Chaperone</keyword>
<proteinExistence type="inferred from homology"/>
<organism evidence="4 5">
    <name type="scientific">Pelagibacterium luteolum</name>
    <dbReference type="NCBI Taxonomy" id="440168"/>
    <lineage>
        <taxon>Bacteria</taxon>
        <taxon>Pseudomonadati</taxon>
        <taxon>Pseudomonadota</taxon>
        <taxon>Alphaproteobacteria</taxon>
        <taxon>Hyphomicrobiales</taxon>
        <taxon>Devosiaceae</taxon>
        <taxon>Pelagibacterium</taxon>
    </lineage>
</organism>
<dbReference type="InterPro" id="IPR042272">
    <property type="entry name" value="ATP12_ATP_synth-F1-assembly_N"/>
</dbReference>
<evidence type="ECO:0000313" key="5">
    <source>
        <dbReference type="Proteomes" id="UP000199495"/>
    </source>
</evidence>
<dbReference type="Pfam" id="PF07542">
    <property type="entry name" value="ATP12"/>
    <property type="match status" value="1"/>
</dbReference>
<dbReference type="PANTHER" id="PTHR21013:SF10">
    <property type="entry name" value="ATP SYNTHASE MITOCHONDRIAL F1 COMPLEX ASSEMBLY FACTOR 2"/>
    <property type="match status" value="1"/>
</dbReference>
<dbReference type="InterPro" id="IPR023335">
    <property type="entry name" value="ATP12_ortho_dom_sf"/>
</dbReference>
<accession>A0A1G7X5K8</accession>
<dbReference type="PANTHER" id="PTHR21013">
    <property type="entry name" value="ATP SYNTHASE MITOCHONDRIAL F1 COMPLEX ASSEMBLY FACTOR 2/ATP12 PROTEIN, MITOCHONDRIAL PRECURSOR"/>
    <property type="match status" value="1"/>
</dbReference>
<dbReference type="Proteomes" id="UP000199495">
    <property type="component" value="Unassembled WGS sequence"/>
</dbReference>